<feature type="transmembrane region" description="Helical" evidence="9">
    <location>
        <begin position="180"/>
        <end position="201"/>
    </location>
</feature>
<evidence type="ECO:0000256" key="2">
    <source>
        <dbReference type="ARBA" id="ARBA00022448"/>
    </source>
</evidence>
<dbReference type="KEGG" id="cmg:NC81_04485"/>
<feature type="domain" description="MotA/TolQ/ExbB proton channel" evidence="10">
    <location>
        <begin position="111"/>
        <end position="213"/>
    </location>
</feature>
<reference evidence="11 12" key="1">
    <citation type="submission" date="2014-02" db="EMBL/GenBank/DDBJ databases">
        <authorList>
            <person name="Chen C."/>
            <person name="Conrad T.A."/>
            <person name="Zhou Z."/>
            <person name="Lai Z."/>
            <person name="Zhong G."/>
        </authorList>
    </citation>
    <scope>NUCLEOTIDE SEQUENCE [LARGE SCALE GENOMIC DNA]</scope>
    <source>
        <strain evidence="11 12">Nigg3-28</strain>
    </source>
</reference>
<dbReference type="Pfam" id="PF01618">
    <property type="entry name" value="MotA_ExbB"/>
    <property type="match status" value="1"/>
</dbReference>
<feature type="transmembrane region" description="Helical" evidence="9">
    <location>
        <begin position="135"/>
        <end position="160"/>
    </location>
</feature>
<evidence type="ECO:0000256" key="6">
    <source>
        <dbReference type="ARBA" id="ARBA00022989"/>
    </source>
</evidence>
<dbReference type="EMBL" id="CP007217">
    <property type="protein sequence ID" value="AJR10950.1"/>
    <property type="molecule type" value="Genomic_DNA"/>
</dbReference>
<keyword evidence="4 9" id="KW-0812">Transmembrane</keyword>
<keyword evidence="5 8" id="KW-0653">Protein transport</keyword>
<evidence type="ECO:0000256" key="3">
    <source>
        <dbReference type="ARBA" id="ARBA00022475"/>
    </source>
</evidence>
<gene>
    <name evidence="11" type="ORF">BD36_04755</name>
</gene>
<comment type="similarity">
    <text evidence="8">Belongs to the exbB/tolQ family.</text>
</comment>
<dbReference type="PANTHER" id="PTHR30625">
    <property type="entry name" value="PROTEIN TOLQ"/>
    <property type="match status" value="1"/>
</dbReference>
<evidence type="ECO:0000313" key="12">
    <source>
        <dbReference type="Proteomes" id="UP000260363"/>
    </source>
</evidence>
<proteinExistence type="inferred from homology"/>
<dbReference type="RefSeq" id="WP_010231848.1">
    <property type="nucleotide sequence ID" value="NZ_CP007217.1"/>
</dbReference>
<evidence type="ECO:0000256" key="5">
    <source>
        <dbReference type="ARBA" id="ARBA00022927"/>
    </source>
</evidence>
<keyword evidence="6 9" id="KW-1133">Transmembrane helix</keyword>
<evidence type="ECO:0000256" key="4">
    <source>
        <dbReference type="ARBA" id="ARBA00022692"/>
    </source>
</evidence>
<accession>A0A069ZTN2</accession>
<dbReference type="Proteomes" id="UP000260363">
    <property type="component" value="Chromosome"/>
</dbReference>
<evidence type="ECO:0000313" key="11">
    <source>
        <dbReference type="EMBL" id="AJR10950.1"/>
    </source>
</evidence>
<dbReference type="KEGG" id="cmx:DNC_04495"/>
<dbReference type="PANTHER" id="PTHR30625:SF15">
    <property type="entry name" value="BIOPOLYMER TRANSPORT PROTEIN EXBB"/>
    <property type="match status" value="1"/>
</dbReference>
<keyword evidence="3" id="KW-1003">Cell membrane</keyword>
<dbReference type="PATRIC" id="fig|83560.10.peg.914"/>
<dbReference type="InterPro" id="IPR050790">
    <property type="entry name" value="ExbB/TolQ_transport"/>
</dbReference>
<dbReference type="GO" id="GO:0017038">
    <property type="term" value="P:protein import"/>
    <property type="evidence" value="ECO:0007669"/>
    <property type="project" value="TreeGrafter"/>
</dbReference>
<comment type="subcellular location">
    <subcellularLocation>
        <location evidence="1">Cell membrane</location>
        <topology evidence="1">Multi-pass membrane protein</topology>
    </subcellularLocation>
    <subcellularLocation>
        <location evidence="8">Membrane</location>
        <topology evidence="8">Multi-pass membrane protein</topology>
    </subcellularLocation>
</comment>
<name>A0A069ZTN2_CHLMR</name>
<evidence type="ECO:0000256" key="1">
    <source>
        <dbReference type="ARBA" id="ARBA00004651"/>
    </source>
</evidence>
<dbReference type="InterPro" id="IPR002898">
    <property type="entry name" value="MotA_ExbB_proton_chnl"/>
</dbReference>
<evidence type="ECO:0000259" key="10">
    <source>
        <dbReference type="Pfam" id="PF01618"/>
    </source>
</evidence>
<keyword evidence="7 9" id="KW-0472">Membrane</keyword>
<dbReference type="GeneID" id="1246253"/>
<feature type="transmembrane region" description="Helical" evidence="9">
    <location>
        <begin position="18"/>
        <end position="38"/>
    </location>
</feature>
<evidence type="ECO:0000256" key="8">
    <source>
        <dbReference type="RuleBase" id="RU004057"/>
    </source>
</evidence>
<sequence>MFQLANNPIIQSFQEADLFGKVIFFSLFALSICTWTVLHQKLTVQKKFLKSGKSLKEFLIKNRHAPLSLDIHPESTPFTDLYFTIKRGTLELLDKNRQLAPERTPLLSVEDIQSLETLFNAVMPKYRSLLNKNNFIPATTISLAPFLGLLGTVWGILLAFAHISAGQANGTIMMEGLATALGTTIVGLFVAIPSLVGFNYLRAHASQVSLEIEQIAFLLLNSIEVKYRQTSL</sequence>
<organism evidence="11 12">
    <name type="scientific">Chlamydia muridarum</name>
    <dbReference type="NCBI Taxonomy" id="83560"/>
    <lineage>
        <taxon>Bacteria</taxon>
        <taxon>Pseudomonadati</taxon>
        <taxon>Chlamydiota</taxon>
        <taxon>Chlamydiia</taxon>
        <taxon>Chlamydiales</taxon>
        <taxon>Chlamydiaceae</taxon>
        <taxon>Chlamydia/Chlamydophila group</taxon>
        <taxon>Chlamydia</taxon>
    </lineage>
</organism>
<protein>
    <submittedName>
        <fullName evidence="11">Biopolymer transporter ExbB</fullName>
    </submittedName>
</protein>
<dbReference type="GO" id="GO:0005886">
    <property type="term" value="C:plasma membrane"/>
    <property type="evidence" value="ECO:0007669"/>
    <property type="project" value="UniProtKB-SubCell"/>
</dbReference>
<evidence type="ECO:0000256" key="7">
    <source>
        <dbReference type="ARBA" id="ARBA00023136"/>
    </source>
</evidence>
<dbReference type="KEGG" id="cmm:NC80_04465"/>
<dbReference type="OMA" id="GAIMPKY"/>
<dbReference type="AlphaFoldDB" id="A0A069ZTN2"/>
<dbReference type="STRING" id="83560.NC80_04465"/>
<evidence type="ECO:0000256" key="9">
    <source>
        <dbReference type="SAM" id="Phobius"/>
    </source>
</evidence>
<keyword evidence="2 8" id="KW-0813">Transport</keyword>